<feature type="chain" id="PRO_5023017160" evidence="1">
    <location>
        <begin position="22"/>
        <end position="291"/>
    </location>
</feature>
<dbReference type="AlphaFoldDB" id="A0A5C6B5X7"/>
<keyword evidence="1" id="KW-0732">Signal</keyword>
<dbReference type="RefSeq" id="WP_146373743.1">
    <property type="nucleotide sequence ID" value="NZ_SJPP01000003.1"/>
</dbReference>
<dbReference type="InterPro" id="IPR029058">
    <property type="entry name" value="AB_hydrolase_fold"/>
</dbReference>
<dbReference type="OrthoDB" id="9775130at2"/>
<dbReference type="Gene3D" id="3.40.50.1820">
    <property type="entry name" value="alpha/beta hydrolase"/>
    <property type="match status" value="1"/>
</dbReference>
<name>A0A5C6B5X7_9PLAN</name>
<dbReference type="SUPFAM" id="SSF53474">
    <property type="entry name" value="alpha/beta-Hydrolases"/>
    <property type="match status" value="1"/>
</dbReference>
<evidence type="ECO:0000313" key="3">
    <source>
        <dbReference type="Proteomes" id="UP000320735"/>
    </source>
</evidence>
<feature type="signal peptide" evidence="1">
    <location>
        <begin position="1"/>
        <end position="21"/>
    </location>
</feature>
<proteinExistence type="predicted"/>
<dbReference type="InterPro" id="IPR000801">
    <property type="entry name" value="Esterase-like"/>
</dbReference>
<keyword evidence="3" id="KW-1185">Reference proteome</keyword>
<evidence type="ECO:0000313" key="2">
    <source>
        <dbReference type="EMBL" id="TWU06901.1"/>
    </source>
</evidence>
<dbReference type="EMBL" id="SJPP01000003">
    <property type="protein sequence ID" value="TWU06901.1"/>
    <property type="molecule type" value="Genomic_DNA"/>
</dbReference>
<dbReference type="Proteomes" id="UP000320735">
    <property type="component" value="Unassembled WGS sequence"/>
</dbReference>
<dbReference type="InterPro" id="IPR050583">
    <property type="entry name" value="Mycobacterial_A85_antigen"/>
</dbReference>
<accession>A0A5C6B5X7</accession>
<dbReference type="PANTHER" id="PTHR48098:SF3">
    <property type="entry name" value="IRON(III) ENTEROBACTIN ESTERASE"/>
    <property type="match status" value="1"/>
</dbReference>
<dbReference type="PANTHER" id="PTHR48098">
    <property type="entry name" value="ENTEROCHELIN ESTERASE-RELATED"/>
    <property type="match status" value="1"/>
</dbReference>
<organism evidence="2 3">
    <name type="scientific">Symmachiella macrocystis</name>
    <dbReference type="NCBI Taxonomy" id="2527985"/>
    <lineage>
        <taxon>Bacteria</taxon>
        <taxon>Pseudomonadati</taxon>
        <taxon>Planctomycetota</taxon>
        <taxon>Planctomycetia</taxon>
        <taxon>Planctomycetales</taxon>
        <taxon>Planctomycetaceae</taxon>
        <taxon>Symmachiella</taxon>
    </lineage>
</organism>
<comment type="caution">
    <text evidence="2">The sequence shown here is derived from an EMBL/GenBank/DDBJ whole genome shotgun (WGS) entry which is preliminary data.</text>
</comment>
<sequence length="291" mass="32634" precursor="true">MKILLPLAAVCLITASMAAAAEEEYKLGPDSMVQEGVPQGTVTKGTWTSDKVFPGTVRDYWIYVPKQYDPQKPACVMVFQDGKWYVNTEQQFRVPTVFDNLIHKGEMPVTIGIFLNPGTFPAAKPEGKPKSNRSFEYDTLSDQYARFLLEEILPAVGKDYNLTDDPNGRAIGGISSGGICAWTVAWERPDAFRKVLSHVGSFTNIRGGHDYQAQIRKTDPKPIRIFMQDGEKDLDNIHGNWPLANQQLAKSLAFKEYDYKFVYGTGAHNGIHGGAILPESLRWLWRDYPVK</sequence>
<evidence type="ECO:0000256" key="1">
    <source>
        <dbReference type="SAM" id="SignalP"/>
    </source>
</evidence>
<reference evidence="2 3" key="1">
    <citation type="submission" date="2019-02" db="EMBL/GenBank/DDBJ databases">
        <title>Deep-cultivation of Planctomycetes and their phenomic and genomic characterization uncovers novel biology.</title>
        <authorList>
            <person name="Wiegand S."/>
            <person name="Jogler M."/>
            <person name="Boedeker C."/>
            <person name="Pinto D."/>
            <person name="Vollmers J."/>
            <person name="Rivas-Marin E."/>
            <person name="Kohn T."/>
            <person name="Peeters S.H."/>
            <person name="Heuer A."/>
            <person name="Rast P."/>
            <person name="Oberbeckmann S."/>
            <person name="Bunk B."/>
            <person name="Jeske O."/>
            <person name="Meyerdierks A."/>
            <person name="Storesund J.E."/>
            <person name="Kallscheuer N."/>
            <person name="Luecker S."/>
            <person name="Lage O.M."/>
            <person name="Pohl T."/>
            <person name="Merkel B.J."/>
            <person name="Hornburger P."/>
            <person name="Mueller R.-W."/>
            <person name="Bruemmer F."/>
            <person name="Labrenz M."/>
            <person name="Spormann A.M."/>
            <person name="Op Den Camp H."/>
            <person name="Overmann J."/>
            <person name="Amann R."/>
            <person name="Jetten M.S.M."/>
            <person name="Mascher T."/>
            <person name="Medema M.H."/>
            <person name="Devos D.P."/>
            <person name="Kaster A.-K."/>
            <person name="Ovreas L."/>
            <person name="Rohde M."/>
            <person name="Galperin M.Y."/>
            <person name="Jogler C."/>
        </authorList>
    </citation>
    <scope>NUCLEOTIDE SEQUENCE [LARGE SCALE GENOMIC DNA]</scope>
    <source>
        <strain evidence="2 3">CA54</strain>
    </source>
</reference>
<dbReference type="Pfam" id="PF00756">
    <property type="entry name" value="Esterase"/>
    <property type="match status" value="1"/>
</dbReference>
<protein>
    <submittedName>
        <fullName evidence="2">Enterobactin/ferric enterobactin esterase</fullName>
    </submittedName>
</protein>
<gene>
    <name evidence="2" type="ORF">CA54_53040</name>
</gene>